<evidence type="ECO:0000256" key="1">
    <source>
        <dbReference type="ARBA" id="ARBA00004123"/>
    </source>
</evidence>
<sequence length="808" mass="90064">MGEPIFLPGRTSLVGSISVNVVGIQHNAGTFRAGETVALVREPSNTDDEMAIQVLNTRGMVVGYIKREAAKVLAPLIDSQLISVYAIVPKVPRVEKLFFINCQVRVLARDDDFEHVKSTILEGKLMLTPPVGKEVRGVDESFTLVGQGVEKKAKTDPLEPPSEFIKTLLYPHQKQGLGWLVQKENSGELPPFWEEKGRKYINVLTNHSPDNRPEPLRGGIFADEMGLGKTLTLLSLIALDKSDGSVVLVMSESAKRKGKGKVKMGISRPLKKSRTGPDSSSSMTLDDDETWEGTKSTLVVCPPPVLPTWVTQLGEHTDRMTLYSYHGHRTSDAEELRKHDIVLTTYAILANEQPLEESPLKKIEWWRVILDEAHVIKNVNAQQSRAVTSLNARRRWAVTGNPLQNNSSDLFSLMVFLRFVPFSIKSYWQSLIQHPLSQLNHTGLSRLQVLMATLSLRRTKDEVLIGLPQKTIETCYVELSFEERELYDRIEREAKSAVEQYINAGSVMRNYTAVLGIILRLRQICCSMALCPPEVTSLLPSNKIEDVSNNPELLKKLVAVLEDTEDIDCPICVFPCTNLIITRCAHIYCRACILKTLQNSQRRCPLCRGPLTESDLFSAPPESCKSSEVENHSSAKVSTLLDLLLAAKDRNLSSKSVVFSQFRRMLLILEGPLREAGFKIMRLDGSMSAKRRQEVIEEFGVAEQSTATVLLASLKASGAGLNLTAASTVYLLEPWWNPAVEEQATDRVHRIGQNKDVKIVRLIASNSIEERILKLQERKKALAKKAFGKWASTDGREIGLDDLIALVS</sequence>
<dbReference type="KEGG" id="egr:104456421"/>
<dbReference type="Gramene" id="KCW57880">
    <property type="protein sequence ID" value="KCW57880"/>
    <property type="gene ID" value="EUGRSUZ_H00628"/>
</dbReference>
<feature type="region of interest" description="Disordered" evidence="12">
    <location>
        <begin position="258"/>
        <end position="289"/>
    </location>
</feature>
<dbReference type="Pfam" id="PF00176">
    <property type="entry name" value="SNF2-rel_dom"/>
    <property type="match status" value="1"/>
</dbReference>
<proteinExistence type="inferred from homology"/>
<dbReference type="STRING" id="71139.A0A059AWS5"/>
<keyword evidence="7" id="KW-0347">Helicase</keyword>
<evidence type="ECO:0000256" key="6">
    <source>
        <dbReference type="ARBA" id="ARBA00022801"/>
    </source>
</evidence>
<evidence type="ECO:0000256" key="2">
    <source>
        <dbReference type="ARBA" id="ARBA00008438"/>
    </source>
</evidence>
<dbReference type="GO" id="GO:0004386">
    <property type="term" value="F:helicase activity"/>
    <property type="evidence" value="ECO:0007669"/>
    <property type="project" value="UniProtKB-KW"/>
</dbReference>
<keyword evidence="5 11" id="KW-0863">Zinc-finger</keyword>
<dbReference type="OMA" id="NWMITRE"/>
<dbReference type="Gene3D" id="3.30.40.10">
    <property type="entry name" value="Zinc/RING finger domain, C3HC4 (zinc finger)"/>
    <property type="match status" value="1"/>
</dbReference>
<dbReference type="PROSITE" id="PS50089">
    <property type="entry name" value="ZF_RING_2"/>
    <property type="match status" value="1"/>
</dbReference>
<feature type="domain" description="Helicase C-terminal" evidence="15">
    <location>
        <begin position="639"/>
        <end position="804"/>
    </location>
</feature>
<dbReference type="InterPro" id="IPR038718">
    <property type="entry name" value="SNF2-like_sf"/>
</dbReference>
<dbReference type="PANTHER" id="PTHR45626:SF17">
    <property type="entry name" value="HELICASE-LIKE TRANSCRIPTION FACTOR"/>
    <property type="match status" value="1"/>
</dbReference>
<dbReference type="InterPro" id="IPR049730">
    <property type="entry name" value="SNF2/RAD54-like_C"/>
</dbReference>
<dbReference type="OrthoDB" id="448448at2759"/>
<dbReference type="GO" id="GO:0008094">
    <property type="term" value="F:ATP-dependent activity, acting on DNA"/>
    <property type="evidence" value="ECO:0000318"/>
    <property type="project" value="GO_Central"/>
</dbReference>
<dbReference type="PROSITE" id="PS00518">
    <property type="entry name" value="ZF_RING_1"/>
    <property type="match status" value="1"/>
</dbReference>
<feature type="domain" description="RING-type" evidence="13">
    <location>
        <begin position="569"/>
        <end position="608"/>
    </location>
</feature>
<dbReference type="SUPFAM" id="SSF57850">
    <property type="entry name" value="RING/U-box"/>
    <property type="match status" value="1"/>
</dbReference>
<dbReference type="PROSITE" id="PS51192">
    <property type="entry name" value="HELICASE_ATP_BIND_1"/>
    <property type="match status" value="1"/>
</dbReference>
<comment type="subcellular location">
    <subcellularLocation>
        <location evidence="1">Nucleus</location>
    </subcellularLocation>
</comment>
<evidence type="ECO:0000259" key="15">
    <source>
        <dbReference type="PROSITE" id="PS51194"/>
    </source>
</evidence>
<protein>
    <submittedName>
        <fullName evidence="16">Uncharacterized protein</fullName>
    </submittedName>
</protein>
<evidence type="ECO:0000256" key="11">
    <source>
        <dbReference type="PROSITE-ProRule" id="PRU00175"/>
    </source>
</evidence>
<evidence type="ECO:0000256" key="12">
    <source>
        <dbReference type="SAM" id="MobiDB-lite"/>
    </source>
</evidence>
<dbReference type="InterPro" id="IPR001650">
    <property type="entry name" value="Helicase_C-like"/>
</dbReference>
<evidence type="ECO:0000313" key="16">
    <source>
        <dbReference type="EMBL" id="KCW57880.1"/>
    </source>
</evidence>
<keyword evidence="10" id="KW-0539">Nucleus</keyword>
<dbReference type="GO" id="GO:0008270">
    <property type="term" value="F:zinc ion binding"/>
    <property type="evidence" value="ECO:0007669"/>
    <property type="project" value="UniProtKB-KW"/>
</dbReference>
<dbReference type="GO" id="GO:0016818">
    <property type="term" value="F:hydrolase activity, acting on acid anhydrides, in phosphorus-containing anhydrides"/>
    <property type="evidence" value="ECO:0007669"/>
    <property type="project" value="InterPro"/>
</dbReference>
<reference evidence="16" key="1">
    <citation type="submission" date="2013-07" db="EMBL/GenBank/DDBJ databases">
        <title>The genome of Eucalyptus grandis.</title>
        <authorList>
            <person name="Schmutz J."/>
            <person name="Hayes R."/>
            <person name="Myburg A."/>
            <person name="Tuskan G."/>
            <person name="Grattapaglia D."/>
            <person name="Rokhsar D.S."/>
        </authorList>
    </citation>
    <scope>NUCLEOTIDE SEQUENCE</scope>
    <source>
        <tissue evidence="16">Leaf extractions</tissue>
    </source>
</reference>
<dbReference type="InterPro" id="IPR014001">
    <property type="entry name" value="Helicase_ATP-bd"/>
</dbReference>
<dbReference type="Gene3D" id="3.40.50.300">
    <property type="entry name" value="P-loop containing nucleotide triphosphate hydrolases"/>
    <property type="match status" value="1"/>
</dbReference>
<dbReference type="InterPro" id="IPR000330">
    <property type="entry name" value="SNF2_N"/>
</dbReference>
<evidence type="ECO:0000256" key="10">
    <source>
        <dbReference type="ARBA" id="ARBA00023242"/>
    </source>
</evidence>
<feature type="domain" description="Helicase ATP-binding" evidence="14">
    <location>
        <begin position="210"/>
        <end position="420"/>
    </location>
</feature>
<dbReference type="GO" id="GO:0006281">
    <property type="term" value="P:DNA repair"/>
    <property type="evidence" value="ECO:0000318"/>
    <property type="project" value="GO_Central"/>
</dbReference>
<dbReference type="FunCoup" id="A0A059AWS5">
    <property type="interactions" value="2158"/>
</dbReference>
<keyword evidence="8" id="KW-0862">Zinc</keyword>
<dbReference type="SMART" id="SM00184">
    <property type="entry name" value="RING"/>
    <property type="match status" value="1"/>
</dbReference>
<dbReference type="eggNOG" id="KOG1001">
    <property type="taxonomic scope" value="Eukaryota"/>
</dbReference>
<dbReference type="InterPro" id="IPR013083">
    <property type="entry name" value="Znf_RING/FYVE/PHD"/>
</dbReference>
<gene>
    <name evidence="16" type="ORF">EUGRSUZ_H00628</name>
</gene>
<evidence type="ECO:0000259" key="14">
    <source>
        <dbReference type="PROSITE" id="PS51192"/>
    </source>
</evidence>
<dbReference type="InterPro" id="IPR001841">
    <property type="entry name" value="Znf_RING"/>
</dbReference>
<evidence type="ECO:0000256" key="8">
    <source>
        <dbReference type="ARBA" id="ARBA00022833"/>
    </source>
</evidence>
<evidence type="ECO:0000256" key="4">
    <source>
        <dbReference type="ARBA" id="ARBA00022741"/>
    </source>
</evidence>
<dbReference type="Gene3D" id="3.30.70.2330">
    <property type="match status" value="1"/>
</dbReference>
<dbReference type="InterPro" id="IPR050628">
    <property type="entry name" value="SNF2_RAD54_helicase_TF"/>
</dbReference>
<organism evidence="16">
    <name type="scientific">Eucalyptus grandis</name>
    <name type="common">Flooded gum</name>
    <dbReference type="NCBI Taxonomy" id="71139"/>
    <lineage>
        <taxon>Eukaryota</taxon>
        <taxon>Viridiplantae</taxon>
        <taxon>Streptophyta</taxon>
        <taxon>Embryophyta</taxon>
        <taxon>Tracheophyta</taxon>
        <taxon>Spermatophyta</taxon>
        <taxon>Magnoliopsida</taxon>
        <taxon>eudicotyledons</taxon>
        <taxon>Gunneridae</taxon>
        <taxon>Pentapetalae</taxon>
        <taxon>rosids</taxon>
        <taxon>malvids</taxon>
        <taxon>Myrtales</taxon>
        <taxon>Myrtaceae</taxon>
        <taxon>Myrtoideae</taxon>
        <taxon>Eucalypteae</taxon>
        <taxon>Eucalyptus</taxon>
    </lineage>
</organism>
<dbReference type="SMART" id="SM00487">
    <property type="entry name" value="DEXDc"/>
    <property type="match status" value="1"/>
</dbReference>
<dbReference type="AlphaFoldDB" id="A0A059AWS5"/>
<dbReference type="InterPro" id="IPR017907">
    <property type="entry name" value="Znf_RING_CS"/>
</dbReference>
<dbReference type="CDD" id="cd18793">
    <property type="entry name" value="SF2_C_SNF"/>
    <property type="match status" value="1"/>
</dbReference>
<dbReference type="InterPro" id="IPR014905">
    <property type="entry name" value="HIRAN"/>
</dbReference>
<dbReference type="Gene3D" id="3.40.50.10810">
    <property type="entry name" value="Tandem AAA-ATPase domain"/>
    <property type="match status" value="1"/>
</dbReference>
<dbReference type="InterPro" id="IPR027417">
    <property type="entry name" value="P-loop_NTPase"/>
</dbReference>
<dbReference type="GO" id="GO:0005634">
    <property type="term" value="C:nucleus"/>
    <property type="evidence" value="ECO:0000318"/>
    <property type="project" value="GO_Central"/>
</dbReference>
<keyword evidence="6" id="KW-0378">Hydrolase</keyword>
<evidence type="ECO:0000256" key="7">
    <source>
        <dbReference type="ARBA" id="ARBA00022806"/>
    </source>
</evidence>
<dbReference type="SUPFAM" id="SSF52540">
    <property type="entry name" value="P-loop containing nucleoside triphosphate hydrolases"/>
    <property type="match status" value="2"/>
</dbReference>
<dbReference type="Pfam" id="PF00097">
    <property type="entry name" value="zf-C3HC4"/>
    <property type="match status" value="1"/>
</dbReference>
<dbReference type="EMBL" id="KK198760">
    <property type="protein sequence ID" value="KCW57880.1"/>
    <property type="molecule type" value="Genomic_DNA"/>
</dbReference>
<keyword evidence="9" id="KW-0067">ATP-binding</keyword>
<accession>A0A059AWS5</accession>
<name>A0A059AWS5_EUCGR</name>
<dbReference type="SMART" id="SM00910">
    <property type="entry name" value="HIRAN"/>
    <property type="match status" value="1"/>
</dbReference>
<evidence type="ECO:0000256" key="3">
    <source>
        <dbReference type="ARBA" id="ARBA00022723"/>
    </source>
</evidence>
<dbReference type="InParanoid" id="A0A059AWS5"/>
<dbReference type="SMART" id="SM00490">
    <property type="entry name" value="HELICc"/>
    <property type="match status" value="1"/>
</dbReference>
<dbReference type="Pfam" id="PF08797">
    <property type="entry name" value="HIRAN"/>
    <property type="match status" value="1"/>
</dbReference>
<dbReference type="PANTHER" id="PTHR45626">
    <property type="entry name" value="TRANSCRIPTION TERMINATION FACTOR 2-RELATED"/>
    <property type="match status" value="1"/>
</dbReference>
<keyword evidence="4" id="KW-0547">Nucleotide-binding</keyword>
<dbReference type="GO" id="GO:0005524">
    <property type="term" value="F:ATP binding"/>
    <property type="evidence" value="ECO:0007669"/>
    <property type="project" value="UniProtKB-KW"/>
</dbReference>
<evidence type="ECO:0000259" key="13">
    <source>
        <dbReference type="PROSITE" id="PS50089"/>
    </source>
</evidence>
<dbReference type="Pfam" id="PF00271">
    <property type="entry name" value="Helicase_C"/>
    <property type="match status" value="1"/>
</dbReference>
<evidence type="ECO:0000256" key="9">
    <source>
        <dbReference type="ARBA" id="ARBA00022840"/>
    </source>
</evidence>
<dbReference type="GO" id="GO:0003676">
    <property type="term" value="F:nucleic acid binding"/>
    <property type="evidence" value="ECO:0007669"/>
    <property type="project" value="InterPro"/>
</dbReference>
<dbReference type="InterPro" id="IPR018957">
    <property type="entry name" value="Znf_C3HC4_RING-type"/>
</dbReference>
<evidence type="ECO:0000256" key="5">
    <source>
        <dbReference type="ARBA" id="ARBA00022771"/>
    </source>
</evidence>
<dbReference type="PROSITE" id="PS51194">
    <property type="entry name" value="HELICASE_CTER"/>
    <property type="match status" value="1"/>
</dbReference>
<comment type="similarity">
    <text evidence="2">Belongs to the SNF2/RAD54 helicase family. RAD16 subfamily.</text>
</comment>
<keyword evidence="3" id="KW-0479">Metal-binding</keyword>